<dbReference type="Pfam" id="PF19674">
    <property type="entry name" value="DUF6177"/>
    <property type="match status" value="1"/>
</dbReference>
<evidence type="ECO:0000313" key="1">
    <source>
        <dbReference type="EMBL" id="GIH17654.1"/>
    </source>
</evidence>
<dbReference type="Proteomes" id="UP000642748">
    <property type="component" value="Unassembled WGS sequence"/>
</dbReference>
<dbReference type="EMBL" id="BONZ01000056">
    <property type="protein sequence ID" value="GIH17654.1"/>
    <property type="molecule type" value="Genomic_DNA"/>
</dbReference>
<dbReference type="RefSeq" id="WP_203921198.1">
    <property type="nucleotide sequence ID" value="NZ_BONZ01000056.1"/>
</dbReference>
<dbReference type="InterPro" id="IPR046175">
    <property type="entry name" value="DUF6177"/>
</dbReference>
<proteinExistence type="predicted"/>
<accession>A0A8J3QWH9</accession>
<name>A0A8J3QWH9_9ACTN</name>
<dbReference type="AlphaFoldDB" id="A0A8J3QWH9"/>
<organism evidence="1 2">
    <name type="scientific">Rugosimonospora africana</name>
    <dbReference type="NCBI Taxonomy" id="556532"/>
    <lineage>
        <taxon>Bacteria</taxon>
        <taxon>Bacillati</taxon>
        <taxon>Actinomycetota</taxon>
        <taxon>Actinomycetes</taxon>
        <taxon>Micromonosporales</taxon>
        <taxon>Micromonosporaceae</taxon>
        <taxon>Rugosimonospora</taxon>
    </lineage>
</organism>
<gene>
    <name evidence="1" type="ORF">Raf01_58260</name>
</gene>
<protein>
    <submittedName>
        <fullName evidence="1">Uncharacterized protein</fullName>
    </submittedName>
</protein>
<evidence type="ECO:0000313" key="2">
    <source>
        <dbReference type="Proteomes" id="UP000642748"/>
    </source>
</evidence>
<sequence length="328" mass="34232">MAWPVVDILTDRTAVLLQDRPVVGLWPGLVDAFIEAADLGLGVQLVTPATSRLTVPLRMALLGQHRWVVHAPGRGYVDGASGAGLRWDDDTFVEAGTPAGAGVTDSTERGGEIGRQLWLTIELRHERQPATFGLGVEAACRTLTGKPPLGWGPAEPVTQPWQPEELTELVIDRAPRPTQVTFVGGGARPAIGILQVTDAQAAPAQSAVLVVGYPAGEEPPLSVLPALADTLAREHDLALFFAVLRPGREDLTLPASDGPADGAGIPTGLAVGPAARGDLSASEALSLEGARPIGPRHRGTAWYDLPDGWNSLTALAGALRADVPLPVP</sequence>
<reference evidence="1" key="1">
    <citation type="submission" date="2021-01" db="EMBL/GenBank/DDBJ databases">
        <title>Whole genome shotgun sequence of Rugosimonospora africana NBRC 104875.</title>
        <authorList>
            <person name="Komaki H."/>
            <person name="Tamura T."/>
        </authorList>
    </citation>
    <scope>NUCLEOTIDE SEQUENCE</scope>
    <source>
        <strain evidence="1">NBRC 104875</strain>
    </source>
</reference>
<comment type="caution">
    <text evidence="1">The sequence shown here is derived from an EMBL/GenBank/DDBJ whole genome shotgun (WGS) entry which is preliminary data.</text>
</comment>
<keyword evidence="2" id="KW-1185">Reference proteome</keyword>